<protein>
    <submittedName>
        <fullName evidence="2">Uncharacterized protein</fullName>
    </submittedName>
</protein>
<dbReference type="EMBL" id="JADGJH010004288">
    <property type="protein sequence ID" value="KAJ3086388.1"/>
    <property type="molecule type" value="Genomic_DNA"/>
</dbReference>
<sequence>MADNHDTETGTKTADATDALFERLMSALSPKLDTILTRISALEERVNTNTVKEEKEKEQQKESESSDIEGKIGVLVSRIESALESASVAAKLTALTSAVDTLAISAAGYAETQAVKLSQVATQQMQVGAAWVGVKQRYCNFNIRDALLNTQSTNDILDTQENNHLELLHKVSILESQLEMLPQIYMETFTNSLQRQTSSLMGVMDGIVREQTDALRDAAVTNSKRAYNGLPDLGIAASVKDHVLPAVQRVPDLGIAK</sequence>
<dbReference type="Proteomes" id="UP001211907">
    <property type="component" value="Unassembled WGS sequence"/>
</dbReference>
<name>A0AAD5X6A2_9FUNG</name>
<keyword evidence="3" id="KW-1185">Reference proteome</keyword>
<reference evidence="2" key="1">
    <citation type="submission" date="2020-05" db="EMBL/GenBank/DDBJ databases">
        <title>Phylogenomic resolution of chytrid fungi.</title>
        <authorList>
            <person name="Stajich J.E."/>
            <person name="Amses K."/>
            <person name="Simmons R."/>
            <person name="Seto K."/>
            <person name="Myers J."/>
            <person name="Bonds A."/>
            <person name="Quandt C.A."/>
            <person name="Barry K."/>
            <person name="Liu P."/>
            <person name="Grigoriev I."/>
            <person name="Longcore J.E."/>
            <person name="James T.Y."/>
        </authorList>
    </citation>
    <scope>NUCLEOTIDE SEQUENCE</scope>
    <source>
        <strain evidence="2">JEL0513</strain>
    </source>
</reference>
<evidence type="ECO:0000256" key="1">
    <source>
        <dbReference type="SAM" id="MobiDB-lite"/>
    </source>
</evidence>
<gene>
    <name evidence="2" type="ORF">HK100_008712</name>
</gene>
<comment type="caution">
    <text evidence="2">The sequence shown here is derived from an EMBL/GenBank/DDBJ whole genome shotgun (WGS) entry which is preliminary data.</text>
</comment>
<dbReference type="AlphaFoldDB" id="A0AAD5X6A2"/>
<feature type="non-terminal residue" evidence="2">
    <location>
        <position position="1"/>
    </location>
</feature>
<feature type="region of interest" description="Disordered" evidence="1">
    <location>
        <begin position="48"/>
        <end position="67"/>
    </location>
</feature>
<proteinExistence type="predicted"/>
<evidence type="ECO:0000313" key="3">
    <source>
        <dbReference type="Proteomes" id="UP001211907"/>
    </source>
</evidence>
<accession>A0AAD5X6A2</accession>
<evidence type="ECO:0000313" key="2">
    <source>
        <dbReference type="EMBL" id="KAJ3086388.1"/>
    </source>
</evidence>
<organism evidence="2 3">
    <name type="scientific">Physocladia obscura</name>
    <dbReference type="NCBI Taxonomy" id="109957"/>
    <lineage>
        <taxon>Eukaryota</taxon>
        <taxon>Fungi</taxon>
        <taxon>Fungi incertae sedis</taxon>
        <taxon>Chytridiomycota</taxon>
        <taxon>Chytridiomycota incertae sedis</taxon>
        <taxon>Chytridiomycetes</taxon>
        <taxon>Chytridiales</taxon>
        <taxon>Chytriomycetaceae</taxon>
        <taxon>Physocladia</taxon>
    </lineage>
</organism>